<dbReference type="Gene3D" id="3.40.50.150">
    <property type="entry name" value="Vaccinia Virus protein VP39"/>
    <property type="match status" value="1"/>
</dbReference>
<evidence type="ECO:0000256" key="5">
    <source>
        <dbReference type="ARBA" id="ARBA00022747"/>
    </source>
</evidence>
<comment type="caution">
    <text evidence="9">The sequence shown here is derived from an EMBL/GenBank/DDBJ whole genome shotgun (WGS) entry which is preliminary data.</text>
</comment>
<dbReference type="GO" id="GO:0032259">
    <property type="term" value="P:methylation"/>
    <property type="evidence" value="ECO:0007669"/>
    <property type="project" value="UniProtKB-KW"/>
</dbReference>
<dbReference type="EMBL" id="JBFOHK010000001">
    <property type="protein sequence ID" value="MEW9570239.1"/>
    <property type="molecule type" value="Genomic_DNA"/>
</dbReference>
<sequence>MVTKTSFPVIDLFAGPGGLGEGFSSLVDADGRRKFTLRVSIEKDEVAHRTLSLRALFRAFKKDQVPDCYYDYLRGDISRSALFAHPSVPDDARHAASEARHAELGKTPVADVDAWISSALDGASEWALIGGPPCQAYSVAGRSRRRKVDPVGFENDEKHFLYQEYLRVIRKFAPSVFVMENVKGILTSTHNGSPIFQRILADLSSPGNGLEYRIRSFVVDGEGAELDPADFVIHSERYGVPQSRHRVILFGIRSDVAARATSPNGADHRYALSPARERVGVAQALSGLPPLRSRLSRGMDSHEAWLDAMRQAQTGLKGWRSSQRAGIEEAMNHAFHSAQAHTAYGERFITRRKIGIDGTMPKPLRNWFYDPKLGGVLQHESRSHMPSDIHRYVFAACYANLYGTSPDLSLFPPRLLPDHANVDAANIPFSDRFRVQRANLPSTTVVAHIAKDGHYYIHPDPSQARSLTVREAARLQTFPDNYFFEGNRTEQYTQVGNAVPPWLARQIAEVVLSYLEGSKTL</sequence>
<dbReference type="InterPro" id="IPR031303">
    <property type="entry name" value="C5_meth_CS"/>
</dbReference>
<organism evidence="9 10">
    <name type="scientific">Rhodanobacter lycopersici</name>
    <dbReference type="NCBI Taxonomy" id="3162487"/>
    <lineage>
        <taxon>Bacteria</taxon>
        <taxon>Pseudomonadati</taxon>
        <taxon>Pseudomonadota</taxon>
        <taxon>Gammaproteobacteria</taxon>
        <taxon>Lysobacterales</taxon>
        <taxon>Rhodanobacteraceae</taxon>
        <taxon>Rhodanobacter</taxon>
    </lineage>
</organism>
<evidence type="ECO:0000256" key="3">
    <source>
        <dbReference type="ARBA" id="ARBA00022679"/>
    </source>
</evidence>
<dbReference type="PROSITE" id="PS00095">
    <property type="entry name" value="C5_MTASE_2"/>
    <property type="match status" value="1"/>
</dbReference>
<dbReference type="Pfam" id="PF00145">
    <property type="entry name" value="DNA_methylase"/>
    <property type="match status" value="1"/>
</dbReference>
<evidence type="ECO:0000256" key="2">
    <source>
        <dbReference type="ARBA" id="ARBA00022603"/>
    </source>
</evidence>
<dbReference type="PANTHER" id="PTHR10629">
    <property type="entry name" value="CYTOSINE-SPECIFIC METHYLTRANSFERASE"/>
    <property type="match status" value="1"/>
</dbReference>
<keyword evidence="3 7" id="KW-0808">Transferase</keyword>
<dbReference type="GO" id="GO:0003886">
    <property type="term" value="F:DNA (cytosine-5-)-methyltransferase activity"/>
    <property type="evidence" value="ECO:0007669"/>
    <property type="project" value="UniProtKB-EC"/>
</dbReference>
<keyword evidence="2 7" id="KW-0489">Methyltransferase</keyword>
<dbReference type="RefSeq" id="WP_367852339.1">
    <property type="nucleotide sequence ID" value="NZ_JBFOHK010000001.1"/>
</dbReference>
<dbReference type="PRINTS" id="PR00105">
    <property type="entry name" value="C5METTRFRASE"/>
</dbReference>
<evidence type="ECO:0000256" key="4">
    <source>
        <dbReference type="ARBA" id="ARBA00022691"/>
    </source>
</evidence>
<dbReference type="PROSITE" id="PS51679">
    <property type="entry name" value="SAM_MT_C5"/>
    <property type="match status" value="1"/>
</dbReference>
<keyword evidence="10" id="KW-1185">Reference proteome</keyword>
<comment type="catalytic activity">
    <reaction evidence="6">
        <text>a 2'-deoxycytidine in DNA + S-adenosyl-L-methionine = a 5-methyl-2'-deoxycytidine in DNA + S-adenosyl-L-homocysteine + H(+)</text>
        <dbReference type="Rhea" id="RHEA:13681"/>
        <dbReference type="Rhea" id="RHEA-COMP:11369"/>
        <dbReference type="Rhea" id="RHEA-COMP:11370"/>
        <dbReference type="ChEBI" id="CHEBI:15378"/>
        <dbReference type="ChEBI" id="CHEBI:57856"/>
        <dbReference type="ChEBI" id="CHEBI:59789"/>
        <dbReference type="ChEBI" id="CHEBI:85452"/>
        <dbReference type="ChEBI" id="CHEBI:85454"/>
        <dbReference type="EC" id="2.1.1.37"/>
    </reaction>
</comment>
<dbReference type="InterPro" id="IPR001525">
    <property type="entry name" value="C5_MeTfrase"/>
</dbReference>
<evidence type="ECO:0000313" key="9">
    <source>
        <dbReference type="EMBL" id="MEW9570239.1"/>
    </source>
</evidence>
<evidence type="ECO:0000313" key="10">
    <source>
        <dbReference type="Proteomes" id="UP001556220"/>
    </source>
</evidence>
<keyword evidence="5" id="KW-0680">Restriction system</keyword>
<keyword evidence="4 7" id="KW-0949">S-adenosyl-L-methionine</keyword>
<evidence type="ECO:0000256" key="8">
    <source>
        <dbReference type="RuleBase" id="RU000416"/>
    </source>
</evidence>
<proteinExistence type="inferred from homology"/>
<evidence type="ECO:0000256" key="6">
    <source>
        <dbReference type="ARBA" id="ARBA00047422"/>
    </source>
</evidence>
<dbReference type="Proteomes" id="UP001556220">
    <property type="component" value="Unassembled WGS sequence"/>
</dbReference>
<reference evidence="9 10" key="1">
    <citation type="submission" date="2024-06" db="EMBL/GenBank/DDBJ databases">
        <authorList>
            <person name="Woo H."/>
        </authorList>
    </citation>
    <scope>NUCLEOTIDE SEQUENCE [LARGE SCALE GENOMIC DNA]</scope>
    <source>
        <strain evidence="9 10">Si-c</strain>
    </source>
</reference>
<protein>
    <recommendedName>
        <fullName evidence="1">DNA (cytosine-5-)-methyltransferase</fullName>
        <ecNumber evidence="1">2.1.1.37</ecNumber>
    </recommendedName>
</protein>
<dbReference type="InterPro" id="IPR029063">
    <property type="entry name" value="SAM-dependent_MTases_sf"/>
</dbReference>
<accession>A0ABV3Q8W1</accession>
<evidence type="ECO:0000256" key="7">
    <source>
        <dbReference type="PROSITE-ProRule" id="PRU01016"/>
    </source>
</evidence>
<comment type="similarity">
    <text evidence="7 8">Belongs to the class I-like SAM-binding methyltransferase superfamily. C5-methyltransferase family.</text>
</comment>
<dbReference type="SUPFAM" id="SSF53335">
    <property type="entry name" value="S-adenosyl-L-methionine-dependent methyltransferases"/>
    <property type="match status" value="1"/>
</dbReference>
<name>A0ABV3Q8W1_9GAMM</name>
<gene>
    <name evidence="9" type="ORF">ABQJ54_00590</name>
</gene>
<dbReference type="PANTHER" id="PTHR10629:SF52">
    <property type="entry name" value="DNA (CYTOSINE-5)-METHYLTRANSFERASE 1"/>
    <property type="match status" value="1"/>
</dbReference>
<evidence type="ECO:0000256" key="1">
    <source>
        <dbReference type="ARBA" id="ARBA00011975"/>
    </source>
</evidence>
<feature type="active site" evidence="7">
    <location>
        <position position="134"/>
    </location>
</feature>
<dbReference type="NCBIfam" id="TIGR00675">
    <property type="entry name" value="dcm"/>
    <property type="match status" value="1"/>
</dbReference>
<dbReference type="Gene3D" id="3.90.120.10">
    <property type="entry name" value="DNA Methylase, subunit A, domain 2"/>
    <property type="match status" value="1"/>
</dbReference>
<dbReference type="EC" id="2.1.1.37" evidence="1"/>
<dbReference type="InterPro" id="IPR050390">
    <property type="entry name" value="C5-Methyltransferase"/>
</dbReference>